<keyword evidence="8" id="KW-1185">Reference proteome</keyword>
<feature type="transmembrane region" description="Helical" evidence="5">
    <location>
        <begin position="230"/>
        <end position="261"/>
    </location>
</feature>
<protein>
    <submittedName>
        <fullName evidence="7">O-antigen ligase family protein</fullName>
    </submittedName>
</protein>
<accession>A0ABS5QY74</accession>
<feature type="transmembrane region" description="Helical" evidence="5">
    <location>
        <begin position="313"/>
        <end position="338"/>
    </location>
</feature>
<evidence type="ECO:0000313" key="8">
    <source>
        <dbReference type="Proteomes" id="UP001519503"/>
    </source>
</evidence>
<keyword evidence="3 5" id="KW-1133">Transmembrane helix</keyword>
<comment type="subcellular location">
    <subcellularLocation>
        <location evidence="1">Membrane</location>
        <topology evidence="1">Multi-pass membrane protein</topology>
    </subcellularLocation>
</comment>
<dbReference type="Pfam" id="PF04932">
    <property type="entry name" value="Wzy_C"/>
    <property type="match status" value="1"/>
</dbReference>
<dbReference type="EMBL" id="JAAMFL010000007">
    <property type="protein sequence ID" value="MBS9337742.1"/>
    <property type="molecule type" value="Genomic_DNA"/>
</dbReference>
<feature type="transmembrane region" description="Helical" evidence="5">
    <location>
        <begin position="55"/>
        <end position="73"/>
    </location>
</feature>
<keyword evidence="2 5" id="KW-0812">Transmembrane</keyword>
<feature type="transmembrane region" description="Helical" evidence="5">
    <location>
        <begin position="123"/>
        <end position="144"/>
    </location>
</feature>
<feature type="transmembrane region" description="Helical" evidence="5">
    <location>
        <begin position="23"/>
        <end position="43"/>
    </location>
</feature>
<feature type="transmembrane region" description="Helical" evidence="5">
    <location>
        <begin position="93"/>
        <end position="111"/>
    </location>
</feature>
<feature type="transmembrane region" description="Helical" evidence="5">
    <location>
        <begin position="369"/>
        <end position="394"/>
    </location>
</feature>
<keyword evidence="4 5" id="KW-0472">Membrane</keyword>
<feature type="transmembrane region" description="Helical" evidence="5">
    <location>
        <begin position="200"/>
        <end position="218"/>
    </location>
</feature>
<dbReference type="GO" id="GO:0016874">
    <property type="term" value="F:ligase activity"/>
    <property type="evidence" value="ECO:0007669"/>
    <property type="project" value="UniProtKB-KW"/>
</dbReference>
<dbReference type="RefSeq" id="WP_213821930.1">
    <property type="nucleotide sequence ID" value="NZ_JAAMFL010000007.1"/>
</dbReference>
<feature type="transmembrane region" description="Helical" evidence="5">
    <location>
        <begin position="267"/>
        <end position="292"/>
    </location>
</feature>
<evidence type="ECO:0000259" key="6">
    <source>
        <dbReference type="Pfam" id="PF04932"/>
    </source>
</evidence>
<organism evidence="7 8">
    <name type="scientific">Fructobacillus parabroussonetiae</name>
    <dbReference type="NCBI Taxonomy" id="2713174"/>
    <lineage>
        <taxon>Bacteria</taxon>
        <taxon>Bacillati</taxon>
        <taxon>Bacillota</taxon>
        <taxon>Bacilli</taxon>
        <taxon>Lactobacillales</taxon>
        <taxon>Lactobacillaceae</taxon>
        <taxon>Fructobacillus</taxon>
    </lineage>
</organism>
<reference evidence="7 8" key="1">
    <citation type="submission" date="2020-02" db="EMBL/GenBank/DDBJ databases">
        <title>Fructobacillus sp. isolated from paper mulberry of Taiwan.</title>
        <authorList>
            <person name="Lin S.-T."/>
        </authorList>
    </citation>
    <scope>NUCLEOTIDE SEQUENCE [LARGE SCALE GENOMIC DNA]</scope>
    <source>
        <strain evidence="7 8">S1-1</strain>
    </source>
</reference>
<dbReference type="InterPro" id="IPR007016">
    <property type="entry name" value="O-antigen_ligase-rel_domated"/>
</dbReference>
<sequence length="460" mass="52953">MVNFLLPITFFSKMYTYSLAEPLTMVAFPFFVCTIFYQLFCHPDRIKRIIPSKKAILISAFVWIEQLVVMLYSYSQVGENKVTWGLLHSPLNLAGWTIAIYIAWAVIRVCVMTEEDEKKLIKSALIGLTIYLLLVIFPQVLVTFHVQTLKSYVNGIASLFESHWQAHSGYNFYSHGSYVTTLNRVNGFEPEASYLANQLSVVYLPILIALAVSDYSLWEWAKQRNWLINLIFAFLVMSVLVLARTSTGIFAVVVAFALWLLWSKGKIRATVLSIAFVSFVGLILAYETIPAIHSTLNQFLFAKQGTDNRTGGTIALALTFLAHPLFGVGTGFTSYYIIQNMPEAFTHNFEYEHVYSQYGFPILSESLGWFASFGLVVMIPALFLLFKLVARSYLKTYRLNQQKVLMVDQKWDRTMHIAFITMIIMIAFSSIFIIRIYLWPYLLMFFFYREHLLRVEQELK</sequence>
<evidence type="ECO:0000256" key="2">
    <source>
        <dbReference type="ARBA" id="ARBA00022692"/>
    </source>
</evidence>
<name>A0ABS5QY74_9LACO</name>
<evidence type="ECO:0000256" key="3">
    <source>
        <dbReference type="ARBA" id="ARBA00022989"/>
    </source>
</evidence>
<evidence type="ECO:0000256" key="4">
    <source>
        <dbReference type="ARBA" id="ARBA00023136"/>
    </source>
</evidence>
<evidence type="ECO:0000256" key="5">
    <source>
        <dbReference type="SAM" id="Phobius"/>
    </source>
</evidence>
<keyword evidence="7" id="KW-0436">Ligase</keyword>
<gene>
    <name evidence="7" type="ORF">G6R30_04610</name>
</gene>
<feature type="domain" description="O-antigen ligase-related" evidence="6">
    <location>
        <begin position="232"/>
        <end position="350"/>
    </location>
</feature>
<comment type="caution">
    <text evidence="7">The sequence shown here is derived from an EMBL/GenBank/DDBJ whole genome shotgun (WGS) entry which is preliminary data.</text>
</comment>
<proteinExistence type="predicted"/>
<feature type="transmembrane region" description="Helical" evidence="5">
    <location>
        <begin position="415"/>
        <end position="438"/>
    </location>
</feature>
<evidence type="ECO:0000313" key="7">
    <source>
        <dbReference type="EMBL" id="MBS9337742.1"/>
    </source>
</evidence>
<evidence type="ECO:0000256" key="1">
    <source>
        <dbReference type="ARBA" id="ARBA00004141"/>
    </source>
</evidence>
<dbReference type="Proteomes" id="UP001519503">
    <property type="component" value="Unassembled WGS sequence"/>
</dbReference>